<dbReference type="SUPFAM" id="SSF103088">
    <property type="entry name" value="OmpA-like"/>
    <property type="match status" value="1"/>
</dbReference>
<keyword evidence="12" id="KW-1185">Reference proteome</keyword>
<dbReference type="NCBIfam" id="TIGR02802">
    <property type="entry name" value="Pal_lipo"/>
    <property type="match status" value="1"/>
</dbReference>
<dbReference type="InterPro" id="IPR014169">
    <property type="entry name" value="Pal_lipo_C"/>
</dbReference>
<organism evidence="11 12">
    <name type="scientific">Methylotuvimicrobium buryatense</name>
    <name type="common">Methylomicrobium buryatense</name>
    <dbReference type="NCBI Taxonomy" id="95641"/>
    <lineage>
        <taxon>Bacteria</taxon>
        <taxon>Pseudomonadati</taxon>
        <taxon>Pseudomonadota</taxon>
        <taxon>Gammaproteobacteria</taxon>
        <taxon>Methylococcales</taxon>
        <taxon>Methylococcaceae</taxon>
        <taxon>Methylotuvimicrobium</taxon>
    </lineage>
</organism>
<accession>A0A4P9UQG6</accession>
<dbReference type="AlphaFoldDB" id="A0A4P9UQG6"/>
<comment type="similarity">
    <text evidence="8">Belongs to the Pal lipoprotein family.</text>
</comment>
<evidence type="ECO:0000256" key="3">
    <source>
        <dbReference type="ARBA" id="ARBA00023136"/>
    </source>
</evidence>
<comment type="subcellular location">
    <subcellularLocation>
        <location evidence="8">Cell outer membrane</location>
        <topology evidence="8">Lipid-anchor</topology>
    </subcellularLocation>
</comment>
<sequence>MKLNQSVLALAIMAALLTGCSSDDETATDFMDGTQGGTADASLSGYGDGSGISGSETYGSGSGSGYGSGSAEYPNAFLGSEFSDPSNPLSKSTIYFMFDSSQVQQDFIPVIAAHAQYLVSHPTRRLTLEGHADERGSSEYNIALGEQRAKSVARMMKVQGVSESQLQIVSYGEEKPAVDGHDESAYQLNRRVELLYQGQ</sequence>
<evidence type="ECO:0000259" key="10">
    <source>
        <dbReference type="PROSITE" id="PS51123"/>
    </source>
</evidence>
<dbReference type="PROSITE" id="PS51123">
    <property type="entry name" value="OMPA_2"/>
    <property type="match status" value="1"/>
</dbReference>
<name>A0A4P9UQG6_METBY</name>
<dbReference type="InterPro" id="IPR006665">
    <property type="entry name" value="OmpA-like"/>
</dbReference>
<evidence type="ECO:0000256" key="9">
    <source>
        <dbReference type="SAM" id="SignalP"/>
    </source>
</evidence>
<dbReference type="PANTHER" id="PTHR30329:SF21">
    <property type="entry name" value="LIPOPROTEIN YIAD-RELATED"/>
    <property type="match status" value="1"/>
</dbReference>
<dbReference type="PROSITE" id="PS01068">
    <property type="entry name" value="OMPA_1"/>
    <property type="match status" value="1"/>
</dbReference>
<dbReference type="HAMAP" id="MF_02204">
    <property type="entry name" value="Pal"/>
    <property type="match status" value="1"/>
</dbReference>
<dbReference type="OrthoDB" id="9809164at2"/>
<dbReference type="Gene3D" id="3.30.1330.60">
    <property type="entry name" value="OmpA-like domain"/>
    <property type="match status" value="1"/>
</dbReference>
<dbReference type="InterPro" id="IPR006664">
    <property type="entry name" value="OMP_bac"/>
</dbReference>
<dbReference type="GO" id="GO:0009279">
    <property type="term" value="C:cell outer membrane"/>
    <property type="evidence" value="ECO:0007669"/>
    <property type="project" value="UniProtKB-SubCell"/>
</dbReference>
<dbReference type="PROSITE" id="PS51257">
    <property type="entry name" value="PROKAR_LIPOPROTEIN"/>
    <property type="match status" value="1"/>
</dbReference>
<keyword evidence="7 8" id="KW-0131">Cell cycle</keyword>
<dbReference type="PRINTS" id="PR01021">
    <property type="entry name" value="OMPADOMAIN"/>
</dbReference>
<keyword evidence="5 8" id="KW-0998">Cell outer membrane</keyword>
<dbReference type="STRING" id="675511.GCA_000341735_04136"/>
<keyword evidence="6 8" id="KW-0449">Lipoprotein</keyword>
<protein>
    <recommendedName>
        <fullName evidence="8">Peptidoglycan-associated lipoprotein</fullName>
        <shortName evidence="8">PAL</shortName>
    </recommendedName>
</protein>
<evidence type="ECO:0000313" key="11">
    <source>
        <dbReference type="EMBL" id="QCW83679.1"/>
    </source>
</evidence>
<dbReference type="InterPro" id="IPR050330">
    <property type="entry name" value="Bact_OuterMem_StrucFunc"/>
</dbReference>
<feature type="chain" id="PRO_5020650456" description="Peptidoglycan-associated lipoprotein" evidence="9">
    <location>
        <begin position="24"/>
        <end position="199"/>
    </location>
</feature>
<feature type="signal peptide" evidence="9">
    <location>
        <begin position="1"/>
        <end position="23"/>
    </location>
</feature>
<dbReference type="InterPro" id="IPR006690">
    <property type="entry name" value="OMPA-like_CS"/>
</dbReference>
<keyword evidence="3 8" id="KW-0472">Membrane</keyword>
<dbReference type="RefSeq" id="WP_017842506.1">
    <property type="nucleotide sequence ID" value="NZ_CP035467.1"/>
</dbReference>
<evidence type="ECO:0000256" key="1">
    <source>
        <dbReference type="ARBA" id="ARBA00022618"/>
    </source>
</evidence>
<comment type="function">
    <text evidence="8">Part of the Tol-Pal system, which plays a role in outer membrane invagination during cell division and is important for maintaining outer membrane integrity.</text>
</comment>
<dbReference type="Proteomes" id="UP000305881">
    <property type="component" value="Chromosome"/>
</dbReference>
<reference evidence="12" key="1">
    <citation type="journal article" date="2019" name="J. Bacteriol.">
        <title>A Mutagenic Screen Identifies a TonB-Dependent Receptor Required for the Lanthanide Metal Switch in the Type I Methanotroph 'Methylotuvimicrobium buryatense' 5GB1C.</title>
        <authorList>
            <person name="Groom J.D."/>
            <person name="Ford S.M."/>
            <person name="Pesesky M.W."/>
            <person name="Lidstrom M.E."/>
        </authorList>
    </citation>
    <scope>NUCLEOTIDE SEQUENCE [LARGE SCALE GENOMIC DNA]</scope>
    <source>
        <strain evidence="12">5GB1C</strain>
    </source>
</reference>
<evidence type="ECO:0000256" key="7">
    <source>
        <dbReference type="ARBA" id="ARBA00023306"/>
    </source>
</evidence>
<evidence type="ECO:0000256" key="6">
    <source>
        <dbReference type="ARBA" id="ARBA00023288"/>
    </source>
</evidence>
<evidence type="ECO:0000256" key="8">
    <source>
        <dbReference type="HAMAP-Rule" id="MF_02204"/>
    </source>
</evidence>
<dbReference type="InterPro" id="IPR036737">
    <property type="entry name" value="OmpA-like_sf"/>
</dbReference>
<comment type="subunit">
    <text evidence="8">The Tol-Pal system is composed of five core proteins: the inner membrane proteins TolA, TolQ and TolR, the periplasmic protein TolB and the outer membrane protein Pal. They form a network linking the inner and outer membranes and the peptidoglycan layer.</text>
</comment>
<keyword evidence="4 8" id="KW-0564">Palmitate</keyword>
<feature type="domain" description="OmpA-like" evidence="10">
    <location>
        <begin position="83"/>
        <end position="199"/>
    </location>
</feature>
<dbReference type="EMBL" id="CP035467">
    <property type="protein sequence ID" value="QCW83679.1"/>
    <property type="molecule type" value="Genomic_DNA"/>
</dbReference>
<dbReference type="InterPro" id="IPR039001">
    <property type="entry name" value="Pal"/>
</dbReference>
<evidence type="ECO:0000256" key="4">
    <source>
        <dbReference type="ARBA" id="ARBA00023139"/>
    </source>
</evidence>
<dbReference type="CDD" id="cd07185">
    <property type="entry name" value="OmpA_C-like"/>
    <property type="match status" value="1"/>
</dbReference>
<keyword evidence="1 8" id="KW-0132">Cell division</keyword>
<keyword evidence="2 8" id="KW-0732">Signal</keyword>
<gene>
    <name evidence="8 11" type="primary">pal</name>
    <name evidence="11" type="ORF">EQU24_16600</name>
</gene>
<dbReference type="KEGG" id="mbur:EQU24_16600"/>
<evidence type="ECO:0000256" key="5">
    <source>
        <dbReference type="ARBA" id="ARBA00023237"/>
    </source>
</evidence>
<dbReference type="PANTHER" id="PTHR30329">
    <property type="entry name" value="STATOR ELEMENT OF FLAGELLAR MOTOR COMPLEX"/>
    <property type="match status" value="1"/>
</dbReference>
<proteinExistence type="inferred from homology"/>
<evidence type="ECO:0000313" key="12">
    <source>
        <dbReference type="Proteomes" id="UP000305881"/>
    </source>
</evidence>
<dbReference type="GO" id="GO:0051301">
    <property type="term" value="P:cell division"/>
    <property type="evidence" value="ECO:0007669"/>
    <property type="project" value="UniProtKB-UniRule"/>
</dbReference>
<dbReference type="Pfam" id="PF00691">
    <property type="entry name" value="OmpA"/>
    <property type="match status" value="1"/>
</dbReference>
<evidence type="ECO:0000256" key="2">
    <source>
        <dbReference type="ARBA" id="ARBA00022729"/>
    </source>
</evidence>